<sequence length="70" mass="7885">MRKNTIADDISKAIKQAGFRSKADFARVTGISHATVKAWGVSNPVPPYLFLMLEWAKKAKAYDELMKEKD</sequence>
<dbReference type="Proteomes" id="UP000201169">
    <property type="component" value="Chromosome"/>
</dbReference>
<dbReference type="Gene3D" id="1.10.260.40">
    <property type="entry name" value="lambda repressor-like DNA-binding domains"/>
    <property type="match status" value="1"/>
</dbReference>
<dbReference type="AlphaFoldDB" id="A0A222MWS3"/>
<keyword evidence="2" id="KW-1185">Reference proteome</keyword>
<dbReference type="RefSeq" id="WP_094324982.1">
    <property type="nucleotide sequence ID" value="NZ_CP022347.1"/>
</dbReference>
<dbReference type="GO" id="GO:0003677">
    <property type="term" value="F:DNA binding"/>
    <property type="evidence" value="ECO:0007669"/>
    <property type="project" value="InterPro"/>
</dbReference>
<dbReference type="OrthoDB" id="5325244at2"/>
<organism evidence="1 2">
    <name type="scientific">Campylobacter avium LMG 24591</name>
    <dbReference type="NCBI Taxonomy" id="522484"/>
    <lineage>
        <taxon>Bacteria</taxon>
        <taxon>Pseudomonadati</taxon>
        <taxon>Campylobacterota</taxon>
        <taxon>Epsilonproteobacteria</taxon>
        <taxon>Campylobacterales</taxon>
        <taxon>Campylobacteraceae</taxon>
        <taxon>Campylobacter</taxon>
    </lineage>
</organism>
<proteinExistence type="predicted"/>
<evidence type="ECO:0000313" key="1">
    <source>
        <dbReference type="EMBL" id="ASQ30211.1"/>
    </source>
</evidence>
<dbReference type="InterPro" id="IPR010982">
    <property type="entry name" value="Lambda_DNA-bd_dom_sf"/>
</dbReference>
<reference evidence="1 2" key="1">
    <citation type="submission" date="2017-07" db="EMBL/GenBank/DDBJ databases">
        <title>Analysis of two Campylobacter avium genomes and identification of a novel hippuricase gene.</title>
        <authorList>
            <person name="Miller W.G."/>
            <person name="Chapman M.H."/>
            <person name="Yee E."/>
            <person name="Revez J."/>
            <person name="Bono J.L."/>
            <person name="Rossi M."/>
        </authorList>
    </citation>
    <scope>NUCLEOTIDE SEQUENCE [LARGE SCALE GENOMIC DNA]</scope>
    <source>
        <strain evidence="1 2">LMG 24591</strain>
    </source>
</reference>
<protein>
    <submittedName>
        <fullName evidence="1">Uncharacterized protein</fullName>
    </submittedName>
</protein>
<accession>A0A222MWS3</accession>
<name>A0A222MWS3_9BACT</name>
<gene>
    <name evidence="1" type="ORF">CAV_0544</name>
</gene>
<dbReference type="KEGG" id="cavi:CAV_0544"/>
<dbReference type="EMBL" id="CP022347">
    <property type="protein sequence ID" value="ASQ30211.1"/>
    <property type="molecule type" value="Genomic_DNA"/>
</dbReference>
<evidence type="ECO:0000313" key="2">
    <source>
        <dbReference type="Proteomes" id="UP000201169"/>
    </source>
</evidence>